<evidence type="ECO:0000313" key="2">
    <source>
        <dbReference type="Proteomes" id="UP000001883"/>
    </source>
</evidence>
<reference evidence="1 2" key="2">
    <citation type="journal article" date="2010" name="J Osaka Dent Univ">
        <title>Isolation and identification of Rothia mucilaginosa from persistent apical periodontitis lesions.</title>
        <authorList>
            <person name="Yamane K."/>
            <person name="Yoshida M."/>
            <person name="Fujihira T."/>
            <person name="Baba T."/>
            <person name="Tsuji N."/>
            <person name="Hayashi H."/>
            <person name="Sugimori C."/>
            <person name="Yamanaka T."/>
            <person name="Mashimo C."/>
            <person name="Nambu T."/>
            <person name="Kawai H."/>
            <person name="Fukushima H."/>
        </authorList>
    </citation>
    <scope>NUCLEOTIDE SEQUENCE [LARGE SCALE GENOMIC DNA]</scope>
    <source>
        <strain evidence="1 2">DY-18</strain>
    </source>
</reference>
<dbReference type="EMBL" id="AP011540">
    <property type="protein sequence ID" value="BAI64879.1"/>
    <property type="molecule type" value="Genomic_DNA"/>
</dbReference>
<dbReference type="KEGG" id="rmu:RMDY18_10470"/>
<gene>
    <name evidence="1" type="ordered locus">RMDY18_10470</name>
</gene>
<dbReference type="Proteomes" id="UP000001883">
    <property type="component" value="Chromosome"/>
</dbReference>
<organism evidence="1 2">
    <name type="scientific">Rothia mucilaginosa (strain DY-18)</name>
    <name type="common">Stomatococcus mucilaginosus</name>
    <dbReference type="NCBI Taxonomy" id="680646"/>
    <lineage>
        <taxon>Bacteria</taxon>
        <taxon>Bacillati</taxon>
        <taxon>Actinomycetota</taxon>
        <taxon>Actinomycetes</taxon>
        <taxon>Micrococcales</taxon>
        <taxon>Micrococcaceae</taxon>
        <taxon>Rothia</taxon>
    </lineage>
</organism>
<sequence length="289" mass="31355">MALVPSVHEPGKSATDSIKRPGRIRYVSAPVFRLKLRREKRLRKKLPGLLAQSLLQLLNAVSHTPASHLRHGVKDNVAVHLRSANLTLNEGNRNLNNLQASLLRTPRQINLEHVALRVDALKVQALQSVTTVRTETSGNVLNGGAQNQAGVQVSTARENLAVSRPVLGLAAGNVTRTNSQVSARLHSTNQRRKLLRLVRAVSVHLNQNVVACLKAPIEASEVCATQTVLNGAVQNVNLGILSRQLISNLTGTVGAVIIHHENIHLGSCLAKTLYHDGQVLLLVIRRDDS</sequence>
<name>D2NTA3_ROTMD</name>
<dbReference type="AlphaFoldDB" id="D2NTA3"/>
<evidence type="ECO:0000313" key="1">
    <source>
        <dbReference type="EMBL" id="BAI64879.1"/>
    </source>
</evidence>
<protein>
    <submittedName>
        <fullName evidence="1">Deacetylase</fullName>
    </submittedName>
</protein>
<proteinExistence type="predicted"/>
<reference evidence="2" key="1">
    <citation type="submission" date="2009-07" db="EMBL/GenBank/DDBJ databases">
        <title>Complete genome sequence of Rothia mucilaginosa DJ.</title>
        <authorList>
            <person name="Yamane K."/>
            <person name="Nambu T."/>
            <person name="Mashimo C."/>
            <person name="Sugimori C."/>
            <person name="Yamanaka T."/>
            <person name="Leung K."/>
            <person name="Fukushima H."/>
        </authorList>
    </citation>
    <scope>NUCLEOTIDE SEQUENCE [LARGE SCALE GENOMIC DNA]</scope>
    <source>
        <strain evidence="2">DY-18</strain>
    </source>
</reference>
<keyword evidence="2" id="KW-1185">Reference proteome</keyword>
<reference evidence="1 2" key="3">
    <citation type="journal article" date="2010" name="Sequencing">
        <title>Complete Genome Sequence of Rothia mucilaginosa DY-18: A Clinical Isolate with Dense Meshwork-Like Structures from a Persistent Apical Periodontitis Lesion.</title>
        <authorList>
            <person name="Yamane K."/>
            <person name="Nambu T."/>
            <person name="Yamanaka T."/>
            <person name="Mashimo C."/>
            <person name="Sugimori C."/>
            <person name="Leung K.-P."/>
            <person name="Fukushima H."/>
        </authorList>
    </citation>
    <scope>NUCLEOTIDE SEQUENCE [LARGE SCALE GENOMIC DNA]</scope>
    <source>
        <strain evidence="1 2">DY-18</strain>
    </source>
</reference>
<dbReference type="HOGENOM" id="CLU_962726_0_0_11"/>
<accession>D2NTA3</accession>